<dbReference type="Proteomes" id="UP000515180">
    <property type="component" value="Unplaced"/>
</dbReference>
<organism evidence="1 2">
    <name type="scientific">Bombus impatiens</name>
    <name type="common">Bumblebee</name>
    <dbReference type="NCBI Taxonomy" id="132113"/>
    <lineage>
        <taxon>Eukaryota</taxon>
        <taxon>Metazoa</taxon>
        <taxon>Ecdysozoa</taxon>
        <taxon>Arthropoda</taxon>
        <taxon>Hexapoda</taxon>
        <taxon>Insecta</taxon>
        <taxon>Pterygota</taxon>
        <taxon>Neoptera</taxon>
        <taxon>Endopterygota</taxon>
        <taxon>Hymenoptera</taxon>
        <taxon>Apocrita</taxon>
        <taxon>Aculeata</taxon>
        <taxon>Apoidea</taxon>
        <taxon>Anthophila</taxon>
        <taxon>Apidae</taxon>
        <taxon>Bombus</taxon>
        <taxon>Pyrobombus</taxon>
    </lineage>
</organism>
<dbReference type="OrthoDB" id="7614876at2759"/>
<keyword evidence="1" id="KW-1185">Reference proteome</keyword>
<name>A0A6P8KVB0_BOMIM</name>
<sequence length="98" mass="11525">MSGLNWQFRVCRMFIDDHRKNIDDRKSSFIGPRPLNQNTWYLRRWKKYGKPHPWKRSGGGREGWGGYRAIRGYNISMLAGACPARLVSRCHLCQVMLL</sequence>
<reference evidence="2" key="1">
    <citation type="submission" date="2025-08" db="UniProtKB">
        <authorList>
            <consortium name="RefSeq"/>
        </authorList>
    </citation>
    <scope>IDENTIFICATION</scope>
</reference>
<protein>
    <submittedName>
        <fullName evidence="2">Uncharacterized protein LOC112212067</fullName>
    </submittedName>
</protein>
<accession>A0A6P8KVB0</accession>
<dbReference type="AlphaFoldDB" id="A0A6P8KVB0"/>
<dbReference type="GeneID" id="112212067"/>
<evidence type="ECO:0000313" key="2">
    <source>
        <dbReference type="RefSeq" id="XP_033174425.1"/>
    </source>
</evidence>
<proteinExistence type="predicted"/>
<gene>
    <name evidence="2" type="primary">LOC112212067</name>
</gene>
<dbReference type="RefSeq" id="XP_033174425.1">
    <property type="nucleotide sequence ID" value="XM_033318534.1"/>
</dbReference>
<evidence type="ECO:0000313" key="1">
    <source>
        <dbReference type="Proteomes" id="UP000515180"/>
    </source>
</evidence>